<dbReference type="SMART" id="SM00248">
    <property type="entry name" value="ANK"/>
    <property type="match status" value="2"/>
</dbReference>
<protein>
    <submittedName>
        <fullName evidence="2">Uncharacterized protein</fullName>
    </submittedName>
</protein>
<organism evidence="2 3">
    <name type="scientific">Vitis vinifera</name>
    <name type="common">Grape</name>
    <dbReference type="NCBI Taxonomy" id="29760"/>
    <lineage>
        <taxon>Eukaryota</taxon>
        <taxon>Viridiplantae</taxon>
        <taxon>Streptophyta</taxon>
        <taxon>Embryophyta</taxon>
        <taxon>Tracheophyta</taxon>
        <taxon>Spermatophyta</taxon>
        <taxon>Magnoliopsida</taxon>
        <taxon>eudicotyledons</taxon>
        <taxon>Gunneridae</taxon>
        <taxon>Pentapetalae</taxon>
        <taxon>rosids</taxon>
        <taxon>Vitales</taxon>
        <taxon>Vitaceae</taxon>
        <taxon>Viteae</taxon>
        <taxon>Vitis</taxon>
    </lineage>
</organism>
<name>A0A438HAS8_VITVI</name>
<dbReference type="Gene3D" id="1.25.40.20">
    <property type="entry name" value="Ankyrin repeat-containing domain"/>
    <property type="match status" value="1"/>
</dbReference>
<gene>
    <name evidence="2" type="ORF">CK203_049475</name>
</gene>
<evidence type="ECO:0000256" key="1">
    <source>
        <dbReference type="SAM" id="MobiDB-lite"/>
    </source>
</evidence>
<comment type="caution">
    <text evidence="2">The sequence shown here is derived from an EMBL/GenBank/DDBJ whole genome shotgun (WGS) entry which is preliminary data.</text>
</comment>
<dbReference type="Pfam" id="PF12796">
    <property type="entry name" value="Ank_2"/>
    <property type="match status" value="1"/>
</dbReference>
<dbReference type="PANTHER" id="PTHR47303">
    <property type="match status" value="1"/>
</dbReference>
<dbReference type="EMBL" id="QGNW01000251">
    <property type="protein sequence ID" value="RVW81558.1"/>
    <property type="molecule type" value="Genomic_DNA"/>
</dbReference>
<dbReference type="InterPro" id="IPR036770">
    <property type="entry name" value="Ankyrin_rpt-contain_sf"/>
</dbReference>
<feature type="region of interest" description="Disordered" evidence="1">
    <location>
        <begin position="24"/>
        <end position="44"/>
    </location>
</feature>
<evidence type="ECO:0000313" key="2">
    <source>
        <dbReference type="EMBL" id="RVW81558.1"/>
    </source>
</evidence>
<proteinExistence type="predicted"/>
<dbReference type="PANTHER" id="PTHR47303:SF1">
    <property type="entry name" value="NF-KAPPA-B INHIBITOR BETA"/>
    <property type="match status" value="1"/>
</dbReference>
<dbReference type="AlphaFoldDB" id="A0A438HAS8"/>
<dbReference type="SUPFAM" id="SSF48403">
    <property type="entry name" value="Ankyrin repeat"/>
    <property type="match status" value="1"/>
</dbReference>
<accession>A0A438HAS8</accession>
<dbReference type="Proteomes" id="UP000288805">
    <property type="component" value="Unassembled WGS sequence"/>
</dbReference>
<evidence type="ECO:0000313" key="3">
    <source>
        <dbReference type="Proteomes" id="UP000288805"/>
    </source>
</evidence>
<sequence length="349" mass="38809">MLNISSIVDNQSICEHDKEIVVMASSSSPRPRDDNSANSPNNSKIDIAEHDEEFAAMTSSSLPLSVIDDSPNNLNCSTIDMVQNADEYASVSSLSLSERNRIIEIDHLTDEFISVVSSSSSEFYEADLFYYWELYKAVVNGDWKSASKLLEDNPTSFLAPIRRNDPPMLHIAVDLGEASMGFVEKLVEFMPSEALSLQDSDGATALFTAAMAGNIKAAKLLVDKNPSLPNICSYGNLVPLHSALKYGHKELTSYLLSVTRDDVYPSPFADKPGFELLRRALMVGFNDVALHLVERYPDLATCHFNYAHYDDDADDSDEALTPLTVLAKRPWAFRSGSRFNLWQFIIFHC</sequence>
<reference evidence="2 3" key="1">
    <citation type="journal article" date="2018" name="PLoS Genet.">
        <title>Population sequencing reveals clonal diversity and ancestral inbreeding in the grapevine cultivar Chardonnay.</title>
        <authorList>
            <person name="Roach M.J."/>
            <person name="Johnson D.L."/>
            <person name="Bohlmann J."/>
            <person name="van Vuuren H.J."/>
            <person name="Jones S.J."/>
            <person name="Pretorius I.S."/>
            <person name="Schmidt S.A."/>
            <person name="Borneman A.R."/>
        </authorList>
    </citation>
    <scope>NUCLEOTIDE SEQUENCE [LARGE SCALE GENOMIC DNA]</scope>
    <source>
        <strain evidence="3">cv. Chardonnay</strain>
        <tissue evidence="2">Leaf</tissue>
    </source>
</reference>
<dbReference type="InterPro" id="IPR002110">
    <property type="entry name" value="Ankyrin_rpt"/>
</dbReference>